<keyword evidence="2" id="KW-1185">Reference proteome</keyword>
<comment type="caution">
    <text evidence="1">The sequence shown here is derived from an EMBL/GenBank/DDBJ whole genome shotgun (WGS) entry which is preliminary data.</text>
</comment>
<dbReference type="RefSeq" id="WP_378117284.1">
    <property type="nucleotide sequence ID" value="NZ_JBHRTF010000003.1"/>
</dbReference>
<dbReference type="EMBL" id="JBHRTF010000003">
    <property type="protein sequence ID" value="MFC3115201.1"/>
    <property type="molecule type" value="Genomic_DNA"/>
</dbReference>
<organism evidence="1 2">
    <name type="scientific">Cellvibrio fontiphilus</name>
    <dbReference type="NCBI Taxonomy" id="1815559"/>
    <lineage>
        <taxon>Bacteria</taxon>
        <taxon>Pseudomonadati</taxon>
        <taxon>Pseudomonadota</taxon>
        <taxon>Gammaproteobacteria</taxon>
        <taxon>Cellvibrionales</taxon>
        <taxon>Cellvibrionaceae</taxon>
        <taxon>Cellvibrio</taxon>
    </lineage>
</organism>
<reference evidence="2" key="1">
    <citation type="journal article" date="2019" name="Int. J. Syst. Evol. Microbiol.">
        <title>The Global Catalogue of Microorganisms (GCM) 10K type strain sequencing project: providing services to taxonomists for standard genome sequencing and annotation.</title>
        <authorList>
            <consortium name="The Broad Institute Genomics Platform"/>
            <consortium name="The Broad Institute Genome Sequencing Center for Infectious Disease"/>
            <person name="Wu L."/>
            <person name="Ma J."/>
        </authorList>
    </citation>
    <scope>NUCLEOTIDE SEQUENCE [LARGE SCALE GENOMIC DNA]</scope>
    <source>
        <strain evidence="2">KCTC 52237</strain>
    </source>
</reference>
<proteinExistence type="predicted"/>
<evidence type="ECO:0000313" key="2">
    <source>
        <dbReference type="Proteomes" id="UP001595555"/>
    </source>
</evidence>
<sequence>MNKERMMEKEVILLRNIYDHIGEMVNFSLFEIQRFNGDSIIMFKDMNQRKLFFILLVDFLSITDDRGPIGKTSFLRGIVEICKNPSFSTRGYEQELLFVTENFINWLNEKRNIDIWMPSLDTQVDLSISRLDALKMSGDIAKHNYLRASGVALRLKEILKEAGIEVSLDQALLAFPDFCGRFQDDILIYLSSHICEFLNNIRWGIHRYLRPEFLRSYRKSNDLYYEYSFSIPDQIVSEYARDCYWTLMSYLRSDPYMEKFIIAQDLKTEY</sequence>
<gene>
    <name evidence="1" type="ORF">ACFODX_06500</name>
</gene>
<dbReference type="Proteomes" id="UP001595555">
    <property type="component" value="Unassembled WGS sequence"/>
</dbReference>
<accession>A0ABV7FC81</accession>
<evidence type="ECO:0000313" key="1">
    <source>
        <dbReference type="EMBL" id="MFC3115201.1"/>
    </source>
</evidence>
<name>A0ABV7FC81_9GAMM</name>
<protein>
    <submittedName>
        <fullName evidence="1">Uncharacterized protein</fullName>
    </submittedName>
</protein>